<dbReference type="NCBIfam" id="TIGR02614">
    <property type="entry name" value="ftsW"/>
    <property type="match status" value="1"/>
</dbReference>
<feature type="transmembrane region" description="Helical" evidence="17">
    <location>
        <begin position="290"/>
        <end position="311"/>
    </location>
</feature>
<evidence type="ECO:0000256" key="7">
    <source>
        <dbReference type="ARBA" id="ARBA00022692"/>
    </source>
</evidence>
<keyword evidence="11 17" id="KW-0472">Membrane</keyword>
<dbReference type="PANTHER" id="PTHR30474">
    <property type="entry name" value="CELL CYCLE PROTEIN"/>
    <property type="match status" value="1"/>
</dbReference>
<dbReference type="GO" id="GO:0005886">
    <property type="term" value="C:plasma membrane"/>
    <property type="evidence" value="ECO:0007669"/>
    <property type="project" value="UniProtKB-SubCell"/>
</dbReference>
<dbReference type="GO" id="GO:0008360">
    <property type="term" value="P:regulation of cell shape"/>
    <property type="evidence" value="ECO:0007669"/>
    <property type="project" value="UniProtKB-KW"/>
</dbReference>
<feature type="transmembrane region" description="Helical" evidence="17">
    <location>
        <begin position="323"/>
        <end position="345"/>
    </location>
</feature>
<dbReference type="GO" id="GO:0009252">
    <property type="term" value="P:peptidoglycan biosynthetic process"/>
    <property type="evidence" value="ECO:0007669"/>
    <property type="project" value="UniProtKB-KW"/>
</dbReference>
<evidence type="ECO:0000256" key="2">
    <source>
        <dbReference type="ARBA" id="ARBA00004752"/>
    </source>
</evidence>
<organism evidence="18">
    <name type="scientific">marine sediment metagenome</name>
    <dbReference type="NCBI Taxonomy" id="412755"/>
    <lineage>
        <taxon>unclassified sequences</taxon>
        <taxon>metagenomes</taxon>
        <taxon>ecological metagenomes</taxon>
    </lineage>
</organism>
<dbReference type="PANTHER" id="PTHR30474:SF2">
    <property type="entry name" value="PEPTIDOGLYCAN GLYCOSYLTRANSFERASE FTSW-RELATED"/>
    <property type="match status" value="1"/>
</dbReference>
<protein>
    <recommendedName>
        <fullName evidence="15">peptidoglycan glycosyltransferase</fullName>
        <ecNumber evidence="15">2.4.99.28</ecNumber>
    </recommendedName>
    <alternativeName>
        <fullName evidence="14">Peptidoglycan polymerase</fullName>
    </alternativeName>
</protein>
<keyword evidence="13" id="KW-0961">Cell wall biogenesis/degradation</keyword>
<evidence type="ECO:0000256" key="14">
    <source>
        <dbReference type="ARBA" id="ARBA00032370"/>
    </source>
</evidence>
<evidence type="ECO:0000256" key="1">
    <source>
        <dbReference type="ARBA" id="ARBA00004651"/>
    </source>
</evidence>
<sequence>MIGVRTYDRWLLFTTLTLVFLGALMVYSSTSVITPMLEKKHVSEFLYLKKHLFTMALSFVAMWLAFIIDKDTIRFMPVPLLVFSLLLLLLVFVPGLGVSAGGASRWLRLWPSTFQPSELVKLAMVMYLAWFLSSEGLKNAIAQSKTRYKEQTKGIDPQFMYFLMPVSVMLVFQVIFLLQPDFGAAMSLGALTVGILFISGVKLRYLSLLALLGLPAVGMLLMRPYRLQRIITFLDPWQHRHDSGFQLVQSFIAFGSGGVTGMGLGKSRQKLDFLPEVHTDFIFSMVGEELGFIVAVGVLLLFCLLFVRGVMVSARWREGSFEYYMAIGLSLMIAMQALVNVAVVTGLLPTKGLPLPFISYGGSSMLVNMVAVGLLLNYSRAAQRSESYIEQKEDRFIDAIERKKAKRAVERRIK</sequence>
<keyword evidence="12" id="KW-0131">Cell cycle</keyword>
<dbReference type="AlphaFoldDB" id="A0A0F9CXA1"/>
<feature type="transmembrane region" description="Helical" evidence="17">
    <location>
        <begin position="80"/>
        <end position="99"/>
    </location>
</feature>
<keyword evidence="3" id="KW-1003">Cell membrane</keyword>
<evidence type="ECO:0000256" key="3">
    <source>
        <dbReference type="ARBA" id="ARBA00022475"/>
    </source>
</evidence>
<dbReference type="InterPro" id="IPR001182">
    <property type="entry name" value="FtsW/RodA"/>
</dbReference>
<evidence type="ECO:0000256" key="15">
    <source>
        <dbReference type="ARBA" id="ARBA00044770"/>
    </source>
</evidence>
<comment type="pathway">
    <text evidence="2">Cell wall biogenesis; peptidoglycan biosynthesis.</text>
</comment>
<evidence type="ECO:0000256" key="12">
    <source>
        <dbReference type="ARBA" id="ARBA00023306"/>
    </source>
</evidence>
<keyword evidence="6" id="KW-0808">Transferase</keyword>
<comment type="caution">
    <text evidence="18">The sequence shown here is derived from an EMBL/GenBank/DDBJ whole genome shotgun (WGS) entry which is preliminary data.</text>
</comment>
<evidence type="ECO:0000313" key="18">
    <source>
        <dbReference type="EMBL" id="KKL10241.1"/>
    </source>
</evidence>
<dbReference type="GO" id="GO:0008955">
    <property type="term" value="F:peptidoglycan glycosyltransferase activity"/>
    <property type="evidence" value="ECO:0007669"/>
    <property type="project" value="UniProtKB-EC"/>
</dbReference>
<evidence type="ECO:0000256" key="10">
    <source>
        <dbReference type="ARBA" id="ARBA00022989"/>
    </source>
</evidence>
<dbReference type="GO" id="GO:0015648">
    <property type="term" value="F:lipid-linked peptidoglycan transporter activity"/>
    <property type="evidence" value="ECO:0007669"/>
    <property type="project" value="TreeGrafter"/>
</dbReference>
<dbReference type="GO" id="GO:0032153">
    <property type="term" value="C:cell division site"/>
    <property type="evidence" value="ECO:0007669"/>
    <property type="project" value="TreeGrafter"/>
</dbReference>
<keyword evidence="8" id="KW-0133">Cell shape</keyword>
<accession>A0A0F9CXA1</accession>
<keyword evidence="9" id="KW-0573">Peptidoglycan synthesis</keyword>
<evidence type="ECO:0000256" key="16">
    <source>
        <dbReference type="ARBA" id="ARBA00049902"/>
    </source>
</evidence>
<dbReference type="EMBL" id="LAZR01042140">
    <property type="protein sequence ID" value="KKL10241.1"/>
    <property type="molecule type" value="Genomic_DNA"/>
</dbReference>
<feature type="transmembrane region" description="Helical" evidence="17">
    <location>
        <begin position="357"/>
        <end position="378"/>
    </location>
</feature>
<gene>
    <name evidence="18" type="ORF">LCGC14_2557810</name>
</gene>
<evidence type="ECO:0000256" key="13">
    <source>
        <dbReference type="ARBA" id="ARBA00023316"/>
    </source>
</evidence>
<proteinExistence type="predicted"/>
<dbReference type="GO" id="GO:0051301">
    <property type="term" value="P:cell division"/>
    <property type="evidence" value="ECO:0007669"/>
    <property type="project" value="UniProtKB-KW"/>
</dbReference>
<keyword evidence="7 17" id="KW-0812">Transmembrane</keyword>
<dbReference type="Pfam" id="PF01098">
    <property type="entry name" value="FTSW_RODA_SPOVE"/>
    <property type="match status" value="1"/>
</dbReference>
<evidence type="ECO:0000256" key="6">
    <source>
        <dbReference type="ARBA" id="ARBA00022679"/>
    </source>
</evidence>
<keyword evidence="5" id="KW-0328">Glycosyltransferase</keyword>
<evidence type="ECO:0000256" key="17">
    <source>
        <dbReference type="SAM" id="Phobius"/>
    </source>
</evidence>
<keyword evidence="4" id="KW-0132">Cell division</keyword>
<comment type="subcellular location">
    <subcellularLocation>
        <location evidence="1">Cell membrane</location>
        <topology evidence="1">Multi-pass membrane protein</topology>
    </subcellularLocation>
</comment>
<name>A0A0F9CXA1_9ZZZZ</name>
<reference evidence="18" key="1">
    <citation type="journal article" date="2015" name="Nature">
        <title>Complex archaea that bridge the gap between prokaryotes and eukaryotes.</title>
        <authorList>
            <person name="Spang A."/>
            <person name="Saw J.H."/>
            <person name="Jorgensen S.L."/>
            <person name="Zaremba-Niedzwiedzka K."/>
            <person name="Martijn J."/>
            <person name="Lind A.E."/>
            <person name="van Eijk R."/>
            <person name="Schleper C."/>
            <person name="Guy L."/>
            <person name="Ettema T.J."/>
        </authorList>
    </citation>
    <scope>NUCLEOTIDE SEQUENCE</scope>
</reference>
<dbReference type="GO" id="GO:0071555">
    <property type="term" value="P:cell wall organization"/>
    <property type="evidence" value="ECO:0007669"/>
    <property type="project" value="UniProtKB-KW"/>
</dbReference>
<feature type="transmembrane region" description="Helical" evidence="17">
    <location>
        <begin position="205"/>
        <end position="225"/>
    </location>
</feature>
<comment type="catalytic activity">
    <reaction evidence="16">
        <text>[GlcNAc-(1-&gt;4)-Mur2Ac(oyl-L-Ala-gamma-D-Glu-L-Lys-D-Ala-D-Ala)](n)-di-trans,octa-cis-undecaprenyl diphosphate + beta-D-GlcNAc-(1-&gt;4)-Mur2Ac(oyl-L-Ala-gamma-D-Glu-L-Lys-D-Ala-D-Ala)-di-trans,octa-cis-undecaprenyl diphosphate = [GlcNAc-(1-&gt;4)-Mur2Ac(oyl-L-Ala-gamma-D-Glu-L-Lys-D-Ala-D-Ala)](n+1)-di-trans,octa-cis-undecaprenyl diphosphate + di-trans,octa-cis-undecaprenyl diphosphate + H(+)</text>
        <dbReference type="Rhea" id="RHEA:23708"/>
        <dbReference type="Rhea" id="RHEA-COMP:9602"/>
        <dbReference type="Rhea" id="RHEA-COMP:9603"/>
        <dbReference type="ChEBI" id="CHEBI:15378"/>
        <dbReference type="ChEBI" id="CHEBI:58405"/>
        <dbReference type="ChEBI" id="CHEBI:60033"/>
        <dbReference type="ChEBI" id="CHEBI:78435"/>
        <dbReference type="EC" id="2.4.99.28"/>
    </reaction>
</comment>
<keyword evidence="10 17" id="KW-1133">Transmembrane helix</keyword>
<feature type="transmembrane region" description="Helical" evidence="17">
    <location>
        <begin position="119"/>
        <end position="137"/>
    </location>
</feature>
<evidence type="ECO:0000256" key="4">
    <source>
        <dbReference type="ARBA" id="ARBA00022618"/>
    </source>
</evidence>
<evidence type="ECO:0000256" key="5">
    <source>
        <dbReference type="ARBA" id="ARBA00022676"/>
    </source>
</evidence>
<dbReference type="InterPro" id="IPR013437">
    <property type="entry name" value="FtsW"/>
</dbReference>
<evidence type="ECO:0000256" key="11">
    <source>
        <dbReference type="ARBA" id="ARBA00023136"/>
    </source>
</evidence>
<dbReference type="EC" id="2.4.99.28" evidence="15"/>
<evidence type="ECO:0000256" key="8">
    <source>
        <dbReference type="ARBA" id="ARBA00022960"/>
    </source>
</evidence>
<dbReference type="PROSITE" id="PS00428">
    <property type="entry name" value="FTSW_RODA_SPOVE"/>
    <property type="match status" value="1"/>
</dbReference>
<evidence type="ECO:0000256" key="9">
    <source>
        <dbReference type="ARBA" id="ARBA00022984"/>
    </source>
</evidence>
<feature type="transmembrane region" description="Helical" evidence="17">
    <location>
        <begin position="182"/>
        <end position="198"/>
    </location>
</feature>
<feature type="transmembrane region" description="Helical" evidence="17">
    <location>
        <begin position="158"/>
        <end position="176"/>
    </location>
</feature>
<feature type="transmembrane region" description="Helical" evidence="17">
    <location>
        <begin position="52"/>
        <end position="68"/>
    </location>
</feature>
<dbReference type="InterPro" id="IPR018365">
    <property type="entry name" value="Cell_cycle_FtsW-rel_CS"/>
</dbReference>